<dbReference type="GO" id="GO:0005773">
    <property type="term" value="C:vacuole"/>
    <property type="evidence" value="ECO:0007669"/>
    <property type="project" value="TreeGrafter"/>
</dbReference>
<evidence type="ECO:0000313" key="2">
    <source>
        <dbReference type="EMBL" id="CDP22119.1"/>
    </source>
</evidence>
<organism evidence="2 3">
    <name type="scientific">Coffea canephora</name>
    <name type="common">Robusta coffee</name>
    <dbReference type="NCBI Taxonomy" id="49390"/>
    <lineage>
        <taxon>Eukaryota</taxon>
        <taxon>Viridiplantae</taxon>
        <taxon>Streptophyta</taxon>
        <taxon>Embryophyta</taxon>
        <taxon>Tracheophyta</taxon>
        <taxon>Spermatophyta</taxon>
        <taxon>Magnoliopsida</taxon>
        <taxon>eudicotyledons</taxon>
        <taxon>Gunneridae</taxon>
        <taxon>Pentapetalae</taxon>
        <taxon>asterids</taxon>
        <taxon>lamiids</taxon>
        <taxon>Gentianales</taxon>
        <taxon>Rubiaceae</taxon>
        <taxon>Ixoroideae</taxon>
        <taxon>Gardenieae complex</taxon>
        <taxon>Bertiereae - Coffeeae clade</taxon>
        <taxon>Coffeeae</taxon>
        <taxon>Coffea</taxon>
    </lineage>
</organism>
<comment type="similarity">
    <text evidence="1">Belongs to the peptidase S10 family.</text>
</comment>
<proteinExistence type="inferred from homology"/>
<dbReference type="AlphaFoldDB" id="A0A068VNC8"/>
<dbReference type="Pfam" id="PF00450">
    <property type="entry name" value="Peptidase_S10"/>
    <property type="match status" value="1"/>
</dbReference>
<dbReference type="OrthoDB" id="443318at2759"/>
<name>A0A068VNC8_COFCA</name>
<dbReference type="PANTHER" id="PTHR11802">
    <property type="entry name" value="SERINE PROTEASE FAMILY S10 SERINE CARBOXYPEPTIDASE"/>
    <property type="match status" value="1"/>
</dbReference>
<protein>
    <submittedName>
        <fullName evidence="2">DH200=94 genomic scaffold, scaffold_10617</fullName>
    </submittedName>
</protein>
<dbReference type="InterPro" id="IPR029058">
    <property type="entry name" value="AB_hydrolase_fold"/>
</dbReference>
<dbReference type="GO" id="GO:0006508">
    <property type="term" value="P:proteolysis"/>
    <property type="evidence" value="ECO:0007669"/>
    <property type="project" value="InterPro"/>
</dbReference>
<dbReference type="Gramene" id="CDP22119">
    <property type="protein sequence ID" value="CDP22119"/>
    <property type="gene ID" value="GSCOC_T00010436001"/>
</dbReference>
<accession>A0A068VNC8</accession>
<dbReference type="Proteomes" id="UP000295252">
    <property type="component" value="Unassembled WGS sequence"/>
</dbReference>
<dbReference type="GO" id="GO:0004185">
    <property type="term" value="F:serine-type carboxypeptidase activity"/>
    <property type="evidence" value="ECO:0007669"/>
    <property type="project" value="InterPro"/>
</dbReference>
<dbReference type="STRING" id="49390.A0A068VNC8"/>
<evidence type="ECO:0000256" key="1">
    <source>
        <dbReference type="ARBA" id="ARBA00009431"/>
    </source>
</evidence>
<dbReference type="InParanoid" id="A0A068VNC8"/>
<keyword evidence="3" id="KW-1185">Reference proteome</keyword>
<reference evidence="3" key="1">
    <citation type="journal article" date="2014" name="Science">
        <title>The coffee genome provides insight into the convergent evolution of caffeine biosynthesis.</title>
        <authorList>
            <person name="Denoeud F."/>
            <person name="Carretero-Paulet L."/>
            <person name="Dereeper A."/>
            <person name="Droc G."/>
            <person name="Guyot R."/>
            <person name="Pietrella M."/>
            <person name="Zheng C."/>
            <person name="Alberti A."/>
            <person name="Anthony F."/>
            <person name="Aprea G."/>
            <person name="Aury J.M."/>
            <person name="Bento P."/>
            <person name="Bernard M."/>
            <person name="Bocs S."/>
            <person name="Campa C."/>
            <person name="Cenci A."/>
            <person name="Combes M.C."/>
            <person name="Crouzillat D."/>
            <person name="Da Silva C."/>
            <person name="Daddiego L."/>
            <person name="De Bellis F."/>
            <person name="Dussert S."/>
            <person name="Garsmeur O."/>
            <person name="Gayraud T."/>
            <person name="Guignon V."/>
            <person name="Jahn K."/>
            <person name="Jamilloux V."/>
            <person name="Joet T."/>
            <person name="Labadie K."/>
            <person name="Lan T."/>
            <person name="Leclercq J."/>
            <person name="Lepelley M."/>
            <person name="Leroy T."/>
            <person name="Li L.T."/>
            <person name="Librado P."/>
            <person name="Lopez L."/>
            <person name="Munoz A."/>
            <person name="Noel B."/>
            <person name="Pallavicini A."/>
            <person name="Perrotta G."/>
            <person name="Poncet V."/>
            <person name="Pot D."/>
            <person name="Priyono X."/>
            <person name="Rigoreau M."/>
            <person name="Rouard M."/>
            <person name="Rozas J."/>
            <person name="Tranchant-Dubreuil C."/>
            <person name="VanBuren R."/>
            <person name="Zhang Q."/>
            <person name="Andrade A.C."/>
            <person name="Argout X."/>
            <person name="Bertrand B."/>
            <person name="de Kochko A."/>
            <person name="Graziosi G."/>
            <person name="Henry R.J."/>
            <person name="Jayarama X."/>
            <person name="Ming R."/>
            <person name="Nagai C."/>
            <person name="Rounsley S."/>
            <person name="Sankoff D."/>
            <person name="Giuliano G."/>
            <person name="Albert V.A."/>
            <person name="Wincker P."/>
            <person name="Lashermes P."/>
        </authorList>
    </citation>
    <scope>NUCLEOTIDE SEQUENCE [LARGE SCALE GENOMIC DNA]</scope>
    <source>
        <strain evidence="3">cv. DH200-94</strain>
    </source>
</reference>
<dbReference type="InterPro" id="IPR001563">
    <property type="entry name" value="Peptidase_S10"/>
</dbReference>
<sequence>SQQNPRTDTNELQFQYINLRIKLQNLSGIGAHLYQFLGFVDSCDGEKHETLRKFLHAESLNRSNNYITDEDSAHQYSPVYIGPQEGFKAANKIIALPGEPKDVKFDQYSEYVTVDPTAGRALFYYISESENPSSKPLVLWLNQGRGCSSLGAGAMSGKF</sequence>
<dbReference type="PhylomeDB" id="A0A068VNC8"/>
<dbReference type="EMBL" id="HG749701">
    <property type="protein sequence ID" value="CDP22119.1"/>
    <property type="molecule type" value="Genomic_DNA"/>
</dbReference>
<dbReference type="Gene3D" id="3.40.50.1820">
    <property type="entry name" value="alpha/beta hydrolase"/>
    <property type="match status" value="1"/>
</dbReference>
<feature type="non-terminal residue" evidence="2">
    <location>
        <position position="1"/>
    </location>
</feature>
<dbReference type="PANTHER" id="PTHR11802:SF470">
    <property type="entry name" value="CARBOXYPEPTIDASE"/>
    <property type="match status" value="1"/>
</dbReference>
<dbReference type="SUPFAM" id="SSF53474">
    <property type="entry name" value="alpha/beta-Hydrolases"/>
    <property type="match status" value="1"/>
</dbReference>
<gene>
    <name evidence="2" type="ORF">GSCOC_T00010436001</name>
</gene>
<evidence type="ECO:0000313" key="3">
    <source>
        <dbReference type="Proteomes" id="UP000295252"/>
    </source>
</evidence>